<name>A0A1M5VTA2_9BRAD</name>
<feature type="region of interest" description="Disordered" evidence="1">
    <location>
        <begin position="21"/>
        <end position="41"/>
    </location>
</feature>
<dbReference type="RefSeq" id="WP_079604606.1">
    <property type="nucleotide sequence ID" value="NZ_LT670817.1"/>
</dbReference>
<accession>A0A1M5VTA2</accession>
<dbReference type="OrthoDB" id="8253300at2"/>
<evidence type="ECO:0000256" key="1">
    <source>
        <dbReference type="SAM" id="MobiDB-lite"/>
    </source>
</evidence>
<dbReference type="EMBL" id="LT670817">
    <property type="protein sequence ID" value="SHH78418.1"/>
    <property type="molecule type" value="Genomic_DNA"/>
</dbReference>
<evidence type="ECO:0000313" key="2">
    <source>
        <dbReference type="EMBL" id="SHH78418.1"/>
    </source>
</evidence>
<dbReference type="AlphaFoldDB" id="A0A1M5VTA2"/>
<gene>
    <name evidence="2" type="ORF">SAMN05443248_6160</name>
</gene>
<reference evidence="2 3" key="1">
    <citation type="submission" date="2016-11" db="EMBL/GenBank/DDBJ databases">
        <authorList>
            <person name="Jaros S."/>
            <person name="Januszkiewicz K."/>
            <person name="Wedrychowicz H."/>
        </authorList>
    </citation>
    <scope>NUCLEOTIDE SEQUENCE [LARGE SCALE GENOMIC DNA]</scope>
    <source>
        <strain evidence="2 3">GAS138</strain>
    </source>
</reference>
<evidence type="ECO:0000313" key="3">
    <source>
        <dbReference type="Proteomes" id="UP000189796"/>
    </source>
</evidence>
<dbReference type="Proteomes" id="UP000189796">
    <property type="component" value="Chromosome I"/>
</dbReference>
<sequence length="96" mass="10515">MSRHHILPPIVYVPQSKPKKIETRKSRVPTRASGAVEDTADVEETYEPIGPGRSTLAGIPPENFLPIEGSEHKPPSTLGRLSESTLKVMLLAQEMS</sequence>
<protein>
    <submittedName>
        <fullName evidence="2">Uncharacterized protein</fullName>
    </submittedName>
</protein>
<organism evidence="2 3">
    <name type="scientific">Bradyrhizobium erythrophlei</name>
    <dbReference type="NCBI Taxonomy" id="1437360"/>
    <lineage>
        <taxon>Bacteria</taxon>
        <taxon>Pseudomonadati</taxon>
        <taxon>Pseudomonadota</taxon>
        <taxon>Alphaproteobacteria</taxon>
        <taxon>Hyphomicrobiales</taxon>
        <taxon>Nitrobacteraceae</taxon>
        <taxon>Bradyrhizobium</taxon>
    </lineage>
</organism>
<proteinExistence type="predicted"/>